<dbReference type="EMBL" id="CP009112">
    <property type="protein sequence ID" value="ANS32419.1"/>
    <property type="molecule type" value="Genomic_DNA"/>
</dbReference>
<keyword evidence="1" id="KW-0614">Plasmid</keyword>
<accession>A0A1B1KI96</accession>
<evidence type="ECO:0000313" key="3">
    <source>
        <dbReference type="Proteomes" id="UP000186108"/>
    </source>
</evidence>
<gene>
    <name evidence="1" type="ORF">R1CP_38670</name>
    <name evidence="2" type="ORF">R1CP_39175</name>
</gene>
<dbReference type="EMBL" id="CP009112">
    <property type="protein sequence ID" value="ANS32327.1"/>
    <property type="molecule type" value="Genomic_DNA"/>
</dbReference>
<protein>
    <submittedName>
        <fullName evidence="1">Uncharacterized protein</fullName>
    </submittedName>
</protein>
<geneLocation type="plasmid" evidence="3">
    <name>pr1cp1</name>
</geneLocation>
<proteinExistence type="predicted"/>
<reference evidence="1 3" key="1">
    <citation type="submission" date="2014-07" db="EMBL/GenBank/DDBJ databases">
        <authorList>
            <person name="Zhang J.E."/>
            <person name="Yang H."/>
            <person name="Guo J."/>
            <person name="Deng Z."/>
            <person name="Luo H."/>
            <person name="Luo M."/>
            <person name="Zhao B."/>
        </authorList>
    </citation>
    <scope>NUCLEOTIDE SEQUENCE [LARGE SCALE GENOMIC DNA]</scope>
    <source>
        <strain evidence="1 3">1CP</strain>
        <plasmid evidence="3">Plasmid pr1cp1</plasmid>
        <plasmid evidence="1">pR1CP1</plasmid>
    </source>
</reference>
<sequence>MARLRTESIRLLGNGNCTRPTLLDCNYETCTHFSTNESHRTRLTDQAADAASRSEPRREKVYLELFTTLDNRAPHPRSPA</sequence>
<name>A0A1B1KI96_RHOOP</name>
<geneLocation type="plasmid" evidence="1">
    <name>pR1CP1</name>
</geneLocation>
<dbReference type="AlphaFoldDB" id="A0A1B1KI96"/>
<evidence type="ECO:0000313" key="1">
    <source>
        <dbReference type="EMBL" id="ANS32327.1"/>
    </source>
</evidence>
<organism evidence="1 3">
    <name type="scientific">Rhodococcus opacus</name>
    <name type="common">Nocardia opaca</name>
    <dbReference type="NCBI Taxonomy" id="37919"/>
    <lineage>
        <taxon>Bacteria</taxon>
        <taxon>Bacillati</taxon>
        <taxon>Actinomycetota</taxon>
        <taxon>Actinomycetes</taxon>
        <taxon>Mycobacteriales</taxon>
        <taxon>Nocardiaceae</taxon>
        <taxon>Rhodococcus</taxon>
    </lineage>
</organism>
<dbReference type="Proteomes" id="UP000186108">
    <property type="component" value="Plasmid pR1CP1"/>
</dbReference>
<evidence type="ECO:0000313" key="2">
    <source>
        <dbReference type="EMBL" id="ANS32419.1"/>
    </source>
</evidence>